<feature type="domain" description="PDZ" evidence="11">
    <location>
        <begin position="229"/>
        <end position="310"/>
    </location>
</feature>
<proteinExistence type="predicted"/>
<reference evidence="12 13" key="1">
    <citation type="journal article" date="2019" name="Int. J. Syst. Evol. Microbiol.">
        <title>The Global Catalogue of Microorganisms (GCM) 10K type strain sequencing project: providing services to taxonomists for standard genome sequencing and annotation.</title>
        <authorList>
            <consortium name="The Broad Institute Genomics Platform"/>
            <consortium name="The Broad Institute Genome Sequencing Center for Infectious Disease"/>
            <person name="Wu L."/>
            <person name="Ma J."/>
        </authorList>
    </citation>
    <scope>NUCLEOTIDE SEQUENCE [LARGE SCALE GENOMIC DNA]</scope>
    <source>
        <strain evidence="12 13">JCM 16343</strain>
    </source>
</reference>
<feature type="compositionally biased region" description="Low complexity" evidence="9">
    <location>
        <begin position="212"/>
        <end position="229"/>
    </location>
</feature>
<dbReference type="InterPro" id="IPR036034">
    <property type="entry name" value="PDZ_sf"/>
</dbReference>
<evidence type="ECO:0000256" key="9">
    <source>
        <dbReference type="SAM" id="MobiDB-lite"/>
    </source>
</evidence>
<evidence type="ECO:0000256" key="7">
    <source>
        <dbReference type="ARBA" id="ARBA00022989"/>
    </source>
</evidence>
<comment type="subcellular location">
    <subcellularLocation>
        <location evidence="1">Cell inner membrane</location>
    </subcellularLocation>
</comment>
<dbReference type="InterPro" id="IPR024961">
    <property type="entry name" value="T2SS_GspC_N"/>
</dbReference>
<evidence type="ECO:0000256" key="4">
    <source>
        <dbReference type="ARBA" id="ARBA00022519"/>
    </source>
</evidence>
<keyword evidence="8 10" id="KW-0472">Membrane</keyword>
<dbReference type="InterPro" id="IPR001478">
    <property type="entry name" value="PDZ"/>
</dbReference>
<dbReference type="Pfam" id="PF11356">
    <property type="entry name" value="T2SSC"/>
    <property type="match status" value="1"/>
</dbReference>
<evidence type="ECO:0000313" key="13">
    <source>
        <dbReference type="Proteomes" id="UP001501787"/>
    </source>
</evidence>
<feature type="compositionally biased region" description="Low complexity" evidence="9">
    <location>
        <begin position="191"/>
        <end position="205"/>
    </location>
</feature>
<evidence type="ECO:0000256" key="6">
    <source>
        <dbReference type="ARBA" id="ARBA00022927"/>
    </source>
</evidence>
<dbReference type="SUPFAM" id="SSF50156">
    <property type="entry name" value="PDZ domain-like"/>
    <property type="match status" value="1"/>
</dbReference>
<organism evidence="12 13">
    <name type="scientific">Psychrobacter aestuarii</name>
    <dbReference type="NCBI Taxonomy" id="556327"/>
    <lineage>
        <taxon>Bacteria</taxon>
        <taxon>Pseudomonadati</taxon>
        <taxon>Pseudomonadota</taxon>
        <taxon>Gammaproteobacteria</taxon>
        <taxon>Moraxellales</taxon>
        <taxon>Moraxellaceae</taxon>
        <taxon>Psychrobacter</taxon>
    </lineage>
</organism>
<keyword evidence="4" id="KW-0997">Cell inner membrane</keyword>
<dbReference type="PROSITE" id="PS50106">
    <property type="entry name" value="PDZ"/>
    <property type="match status" value="1"/>
</dbReference>
<name>A0ABN0VLN2_9GAMM</name>
<sequence>MTVTMTALKPWLARLQRTGALWLFLAIVWLCWVGARLLWLLLAPPTAPALPVVPLMSQSSPAAQNNALFALFADAAPSTAPAPPPPNVSLTGVLLAEPASLSSAMLAVNGEVHNYRIGSTLKGTQYTLVAVDWNTAVISDAQNKQIVVRLADNMSLDQKQPAPNAVSNERLPEMNNGLPAYDGLANLPNIMPNAPAVNPNVPPSNNDDRDSGAAPAPSSNPASAVDSAAEALSENPASYLSRMGVMASGNGYQVTAAMPANIRNRLGLESGDRVLSVNGQNVGSNPTQDAALLKQVQQSGEAQIQVQRGEQVITIRQQF</sequence>
<dbReference type="Proteomes" id="UP001501787">
    <property type="component" value="Unassembled WGS sequence"/>
</dbReference>
<evidence type="ECO:0000256" key="10">
    <source>
        <dbReference type="SAM" id="Phobius"/>
    </source>
</evidence>
<evidence type="ECO:0000313" key="12">
    <source>
        <dbReference type="EMBL" id="GAA0310271.1"/>
    </source>
</evidence>
<evidence type="ECO:0000256" key="1">
    <source>
        <dbReference type="ARBA" id="ARBA00004533"/>
    </source>
</evidence>
<evidence type="ECO:0000256" key="3">
    <source>
        <dbReference type="ARBA" id="ARBA00022475"/>
    </source>
</evidence>
<accession>A0ABN0VLN2</accession>
<evidence type="ECO:0000259" key="11">
    <source>
        <dbReference type="PROSITE" id="PS50106"/>
    </source>
</evidence>
<evidence type="ECO:0000256" key="2">
    <source>
        <dbReference type="ARBA" id="ARBA00022448"/>
    </source>
</evidence>
<feature type="region of interest" description="Disordered" evidence="9">
    <location>
        <begin position="191"/>
        <end position="229"/>
    </location>
</feature>
<evidence type="ECO:0000256" key="8">
    <source>
        <dbReference type="ARBA" id="ARBA00023136"/>
    </source>
</evidence>
<keyword evidence="6" id="KW-0653">Protein transport</keyword>
<protein>
    <submittedName>
        <fullName evidence="12">Type II secretion system protein N</fullName>
    </submittedName>
</protein>
<comment type="caution">
    <text evidence="12">The sequence shown here is derived from an EMBL/GenBank/DDBJ whole genome shotgun (WGS) entry which is preliminary data.</text>
</comment>
<keyword evidence="13" id="KW-1185">Reference proteome</keyword>
<keyword evidence="2" id="KW-0813">Transport</keyword>
<gene>
    <name evidence="12" type="ORF">GCM10009129_04390</name>
</gene>
<feature type="transmembrane region" description="Helical" evidence="10">
    <location>
        <begin position="21"/>
        <end position="42"/>
    </location>
</feature>
<keyword evidence="7 10" id="KW-1133">Transmembrane helix</keyword>
<evidence type="ECO:0000256" key="5">
    <source>
        <dbReference type="ARBA" id="ARBA00022692"/>
    </source>
</evidence>
<dbReference type="Gene3D" id="2.30.30.830">
    <property type="match status" value="1"/>
</dbReference>
<dbReference type="Gene3D" id="2.30.42.10">
    <property type="match status" value="1"/>
</dbReference>
<dbReference type="EMBL" id="BAAAFR010000001">
    <property type="protein sequence ID" value="GAA0310271.1"/>
    <property type="molecule type" value="Genomic_DNA"/>
</dbReference>
<keyword evidence="5 10" id="KW-0812">Transmembrane</keyword>
<keyword evidence="3" id="KW-1003">Cell membrane</keyword>